<sequence length="100" mass="11399">MFPASQRWNTAELEEFGRRHARGRFDREDLQANLAGADWTDDQAFAAYGLDPTTITALRRWAVAWAGDLAVRILEEADDPELDWDPRRPRNVAASELART</sequence>
<evidence type="ECO:0000313" key="3">
    <source>
        <dbReference type="Proteomes" id="UP001230654"/>
    </source>
</evidence>
<organism evidence="2 3">
    <name type="scientific">Streptomyces rishiriensis</name>
    <dbReference type="NCBI Taxonomy" id="68264"/>
    <lineage>
        <taxon>Bacteria</taxon>
        <taxon>Bacillati</taxon>
        <taxon>Actinomycetota</taxon>
        <taxon>Actinomycetes</taxon>
        <taxon>Kitasatosporales</taxon>
        <taxon>Streptomycetaceae</taxon>
        <taxon>Streptomyces</taxon>
    </lineage>
</organism>
<accession>A0ABU0NIN7</accession>
<dbReference type="Proteomes" id="UP001230654">
    <property type="component" value="Unassembled WGS sequence"/>
</dbReference>
<evidence type="ECO:0000256" key="1">
    <source>
        <dbReference type="SAM" id="MobiDB-lite"/>
    </source>
</evidence>
<gene>
    <name evidence="2" type="ORF">QF030_001165</name>
</gene>
<reference evidence="2 3" key="1">
    <citation type="submission" date="2023-07" db="EMBL/GenBank/DDBJ databases">
        <title>Comparative genomics of wheat-associated soil bacteria to identify genetic determinants of phenazine resistance.</title>
        <authorList>
            <person name="Mouncey N."/>
        </authorList>
    </citation>
    <scope>NUCLEOTIDE SEQUENCE [LARGE SCALE GENOMIC DNA]</scope>
    <source>
        <strain evidence="2 3">B2I6</strain>
    </source>
</reference>
<comment type="caution">
    <text evidence="2">The sequence shown here is derived from an EMBL/GenBank/DDBJ whole genome shotgun (WGS) entry which is preliminary data.</text>
</comment>
<proteinExistence type="predicted"/>
<evidence type="ECO:0000313" key="2">
    <source>
        <dbReference type="EMBL" id="MDQ0578987.1"/>
    </source>
</evidence>
<dbReference type="EMBL" id="JAUSWV010000002">
    <property type="protein sequence ID" value="MDQ0578987.1"/>
    <property type="molecule type" value="Genomic_DNA"/>
</dbReference>
<name>A0ABU0NIN7_STRRH</name>
<protein>
    <submittedName>
        <fullName evidence="2">Uncharacterized protein</fullName>
    </submittedName>
</protein>
<feature type="region of interest" description="Disordered" evidence="1">
    <location>
        <begin position="80"/>
        <end position="100"/>
    </location>
</feature>
<keyword evidence="3" id="KW-1185">Reference proteome</keyword>